<evidence type="ECO:0000256" key="3">
    <source>
        <dbReference type="ARBA" id="ARBA00023163"/>
    </source>
</evidence>
<sequence length="260" mass="29720">MKSTTFTLNTTQINSFWQPTLESSEALKGSYFNLNNALLNEVLKIQQLGLVIWSPDSNEYGLLLGELQKVCGWSNELLKKMGPENFLSHLVSSSFTGLCLLMKHMNTYLTSIPENQLHDFRAIYDYELVGNDGHIRRICQENSILTLDKNSKVQYFLSCISNISNVKRDGKQHLFLTGSSKEMLIEIDQLTNVCTELQLLTTRELEIARFMGKGLQSEEISELLNIALTTVYKHRQNILQKLKMQDTSEALHLLKILKMI</sequence>
<dbReference type="Pfam" id="PF00196">
    <property type="entry name" value="GerE"/>
    <property type="match status" value="1"/>
</dbReference>
<dbReference type="Gene3D" id="3.30.450.20">
    <property type="entry name" value="PAS domain"/>
    <property type="match status" value="1"/>
</dbReference>
<dbReference type="EMBL" id="JASHIF010000002">
    <property type="protein sequence ID" value="MDI9857840.1"/>
    <property type="molecule type" value="Genomic_DNA"/>
</dbReference>
<dbReference type="PRINTS" id="PR00038">
    <property type="entry name" value="HTHLUXR"/>
</dbReference>
<keyword evidence="3" id="KW-0804">Transcription</keyword>
<protein>
    <submittedName>
        <fullName evidence="5">Helix-turn-helix transcriptional regulator</fullName>
    </submittedName>
</protein>
<evidence type="ECO:0000256" key="1">
    <source>
        <dbReference type="ARBA" id="ARBA00023015"/>
    </source>
</evidence>
<comment type="caution">
    <text evidence="5">The sequence shown here is derived from an EMBL/GenBank/DDBJ whole genome shotgun (WGS) entry which is preliminary data.</text>
</comment>
<accession>A0ABT6Y2P8</accession>
<dbReference type="Proteomes" id="UP001236507">
    <property type="component" value="Unassembled WGS sequence"/>
</dbReference>
<dbReference type="PANTHER" id="PTHR44688:SF16">
    <property type="entry name" value="DNA-BINDING TRANSCRIPTIONAL ACTIVATOR DEVR_DOSR"/>
    <property type="match status" value="1"/>
</dbReference>
<dbReference type="SMART" id="SM00421">
    <property type="entry name" value="HTH_LUXR"/>
    <property type="match status" value="1"/>
</dbReference>
<keyword evidence="1" id="KW-0805">Transcription regulation</keyword>
<feature type="domain" description="HTH luxR-type" evidence="4">
    <location>
        <begin position="193"/>
        <end position="258"/>
    </location>
</feature>
<proteinExistence type="predicted"/>
<keyword evidence="2" id="KW-0238">DNA-binding</keyword>
<dbReference type="CDD" id="cd06170">
    <property type="entry name" value="LuxR_C_like"/>
    <property type="match status" value="1"/>
</dbReference>
<evidence type="ECO:0000256" key="2">
    <source>
        <dbReference type="ARBA" id="ARBA00023125"/>
    </source>
</evidence>
<gene>
    <name evidence="5" type="ORF">QM524_01340</name>
</gene>
<dbReference type="RefSeq" id="WP_283343134.1">
    <property type="nucleotide sequence ID" value="NZ_JASHIF010000002.1"/>
</dbReference>
<organism evidence="5 6">
    <name type="scientific">Flectobacillus roseus</name>
    <dbReference type="NCBI Taxonomy" id="502259"/>
    <lineage>
        <taxon>Bacteria</taxon>
        <taxon>Pseudomonadati</taxon>
        <taxon>Bacteroidota</taxon>
        <taxon>Cytophagia</taxon>
        <taxon>Cytophagales</taxon>
        <taxon>Flectobacillaceae</taxon>
        <taxon>Flectobacillus</taxon>
    </lineage>
</organism>
<dbReference type="InterPro" id="IPR036388">
    <property type="entry name" value="WH-like_DNA-bd_sf"/>
</dbReference>
<evidence type="ECO:0000313" key="6">
    <source>
        <dbReference type="Proteomes" id="UP001236507"/>
    </source>
</evidence>
<dbReference type="PROSITE" id="PS00622">
    <property type="entry name" value="HTH_LUXR_1"/>
    <property type="match status" value="1"/>
</dbReference>
<dbReference type="InterPro" id="IPR016032">
    <property type="entry name" value="Sig_transdc_resp-reg_C-effctor"/>
</dbReference>
<dbReference type="Gene3D" id="1.10.10.10">
    <property type="entry name" value="Winged helix-like DNA-binding domain superfamily/Winged helix DNA-binding domain"/>
    <property type="match status" value="1"/>
</dbReference>
<dbReference type="SUPFAM" id="SSF46894">
    <property type="entry name" value="C-terminal effector domain of the bipartite response regulators"/>
    <property type="match status" value="1"/>
</dbReference>
<keyword evidence="6" id="KW-1185">Reference proteome</keyword>
<dbReference type="PANTHER" id="PTHR44688">
    <property type="entry name" value="DNA-BINDING TRANSCRIPTIONAL ACTIVATOR DEVR_DOSR"/>
    <property type="match status" value="1"/>
</dbReference>
<evidence type="ECO:0000259" key="4">
    <source>
        <dbReference type="PROSITE" id="PS50043"/>
    </source>
</evidence>
<reference evidence="5 6" key="1">
    <citation type="submission" date="2023-05" db="EMBL/GenBank/DDBJ databases">
        <title>Novel species of genus Flectobacillus isolated from stream in China.</title>
        <authorList>
            <person name="Lu H."/>
        </authorList>
    </citation>
    <scope>NUCLEOTIDE SEQUENCE [LARGE SCALE GENOMIC DNA]</scope>
    <source>
        <strain evidence="5 6">KCTC 42575</strain>
    </source>
</reference>
<dbReference type="InterPro" id="IPR000792">
    <property type="entry name" value="Tscrpt_reg_LuxR_C"/>
</dbReference>
<name>A0ABT6Y2P8_9BACT</name>
<dbReference type="PROSITE" id="PS50043">
    <property type="entry name" value="HTH_LUXR_2"/>
    <property type="match status" value="1"/>
</dbReference>
<evidence type="ECO:0000313" key="5">
    <source>
        <dbReference type="EMBL" id="MDI9857840.1"/>
    </source>
</evidence>